<evidence type="ECO:0000313" key="2">
    <source>
        <dbReference type="EMBL" id="OHT22728.1"/>
    </source>
</evidence>
<protein>
    <recommendedName>
        <fullName evidence="1">DUF6602 domain-containing protein</fullName>
    </recommendedName>
</protein>
<name>A0A1S1HKY0_PROST</name>
<dbReference type="AlphaFoldDB" id="A0A1S1HKY0"/>
<gene>
    <name evidence="2" type="ORF">A3Q29_09500</name>
</gene>
<feature type="domain" description="DUF6602" evidence="1">
    <location>
        <begin position="24"/>
        <end position="120"/>
    </location>
</feature>
<evidence type="ECO:0000313" key="3">
    <source>
        <dbReference type="Proteomes" id="UP000179588"/>
    </source>
</evidence>
<comment type="caution">
    <text evidence="2">The sequence shown here is derived from an EMBL/GenBank/DDBJ whole genome shotgun (WGS) entry which is preliminary data.</text>
</comment>
<accession>A0A1S1HKY0</accession>
<dbReference type="EMBL" id="LVIE01000212">
    <property type="protein sequence ID" value="OHT22728.1"/>
    <property type="molecule type" value="Genomic_DNA"/>
</dbReference>
<dbReference type="Pfam" id="PF20247">
    <property type="entry name" value="DUF6602"/>
    <property type="match status" value="1"/>
</dbReference>
<evidence type="ECO:0000259" key="1">
    <source>
        <dbReference type="Pfam" id="PF20247"/>
    </source>
</evidence>
<organism evidence="2 3">
    <name type="scientific">Providencia stuartii</name>
    <dbReference type="NCBI Taxonomy" id="588"/>
    <lineage>
        <taxon>Bacteria</taxon>
        <taxon>Pseudomonadati</taxon>
        <taxon>Pseudomonadota</taxon>
        <taxon>Gammaproteobacteria</taxon>
        <taxon>Enterobacterales</taxon>
        <taxon>Morganellaceae</taxon>
        <taxon>Providencia</taxon>
    </lineage>
</organism>
<keyword evidence="3" id="KW-1185">Reference proteome</keyword>
<dbReference type="Proteomes" id="UP000179588">
    <property type="component" value="Unassembled WGS sequence"/>
</dbReference>
<proteinExistence type="predicted"/>
<sequence length="266" mass="30308">MNLLKQFQVNLSELLGAVAQGKALHGIKNIADSGAPFEKAFTNMLTRQLPPTYLVKNGYFYSPESQISNEIDIIISLARESFNLEMSQQNKPVLPFTSVITTIQLKNSYSQLNSAIKQSKKSIEHWEIMKNESTQTNILRPISIIICGCNSSNKNIDRQFINTLINKEWLPDYILLLESGIIITKGIPEFEECVSFYQDISLGEYDGFTVDCTNHLEKPALALLWLYTAITSRLSDFEMFELKINTKRHTIFSNAINRKYQLTPIL</sequence>
<dbReference type="InterPro" id="IPR046537">
    <property type="entry name" value="DUF6602"/>
</dbReference>
<reference evidence="2 3" key="1">
    <citation type="submission" date="2016-03" db="EMBL/GenBank/DDBJ databases">
        <title>Genome sequence of Providencia stuartii strain, isolated from the salivary glands of larval Lucilia sericata.</title>
        <authorList>
            <person name="Yuan Y."/>
            <person name="Zhang Y."/>
            <person name="Fu S."/>
            <person name="Crippen T.L."/>
            <person name="Visi D."/>
            <person name="Benbow M.E."/>
            <person name="Allen M."/>
            <person name="Tomberlin J.K."/>
            <person name="Sze S.-H."/>
            <person name="Tarone A.M."/>
        </authorList>
    </citation>
    <scope>NUCLEOTIDE SEQUENCE [LARGE SCALE GENOMIC DNA]</scope>
    <source>
        <strain evidence="2 3">Crippen</strain>
    </source>
</reference>